<evidence type="ECO:0000256" key="8">
    <source>
        <dbReference type="SAM" id="Phobius"/>
    </source>
</evidence>
<comment type="caution">
    <text evidence="10">The sequence shown here is derived from an EMBL/GenBank/DDBJ whole genome shotgun (WGS) entry which is preliminary data.</text>
</comment>
<feature type="transmembrane region" description="Helical" evidence="8">
    <location>
        <begin position="331"/>
        <end position="354"/>
    </location>
</feature>
<keyword evidence="6 8" id="KW-0472">Membrane</keyword>
<evidence type="ECO:0000256" key="1">
    <source>
        <dbReference type="ARBA" id="ARBA00004141"/>
    </source>
</evidence>
<dbReference type="PROSITE" id="PS00217">
    <property type="entry name" value="SUGAR_TRANSPORT_2"/>
    <property type="match status" value="1"/>
</dbReference>
<dbReference type="PRINTS" id="PR00171">
    <property type="entry name" value="SUGRTRNSPORT"/>
</dbReference>
<keyword evidence="5 8" id="KW-1133">Transmembrane helix</keyword>
<evidence type="ECO:0000259" key="9">
    <source>
        <dbReference type="PROSITE" id="PS50850"/>
    </source>
</evidence>
<feature type="transmembrane region" description="Helical" evidence="8">
    <location>
        <begin position="56"/>
        <end position="77"/>
    </location>
</feature>
<dbReference type="OrthoDB" id="6612291at2759"/>
<dbReference type="AlphaFoldDB" id="A0A9P9DUM6"/>
<feature type="transmembrane region" description="Helical" evidence="8">
    <location>
        <begin position="430"/>
        <end position="448"/>
    </location>
</feature>
<evidence type="ECO:0000256" key="7">
    <source>
        <dbReference type="RuleBase" id="RU003346"/>
    </source>
</evidence>
<feature type="transmembrane region" description="Helical" evidence="8">
    <location>
        <begin position="400"/>
        <end position="424"/>
    </location>
</feature>
<dbReference type="SUPFAM" id="SSF103473">
    <property type="entry name" value="MFS general substrate transporter"/>
    <property type="match status" value="1"/>
</dbReference>
<dbReference type="Gene3D" id="1.20.1250.20">
    <property type="entry name" value="MFS general substrate transporter like domains"/>
    <property type="match status" value="1"/>
</dbReference>
<sequence>MVAGSSVYNFLAVLTSGLGSFTYGFNSAVIGCIFGLPSFFEYFDLTLTGKDSAPIIGAANGLFAGGGLLGCIAVPWISDKTGRVGAIQVICVLAVVSAIIQAASVHIAMFLVGRFFNGIAAGMINATIPVYQSEISPAESRGKLVSTHGIFLVSGYSASAWTGFGSYFETNPQIQWRLCLALQVIAPGILGLATPWVPESPRWLIMKGRRDKALQILERLHKKPGETDHELAHTEFAQISQQLEMHSQNESIIKLLKSKPNRKRFFIGIFVQFITQSTGILVVNNYQIMLWESVGQTGYRPLLLYAVYLSWASVLNVVSSMIVDRVGRVRLLIIGIVGLVAMLSVFTGLFSTYAGSDNEAGKIMCIVVLFLWVTFYASCVDAVSYVYCSEIFPTQMRSQGVAASIGTLFGMTLLLTQVAATAFAEVGWRFYLMFIIVPAAGLPVLWQFPETKGLTLEEIAASLGDEVYAGSSDSSHDLEKRTGEHIEDGVGHPVVVHNAGSAARSPATA</sequence>
<accession>A0A9P9DUM6</accession>
<feature type="transmembrane region" description="Helical" evidence="8">
    <location>
        <begin position="7"/>
        <end position="36"/>
    </location>
</feature>
<dbReference type="InterPro" id="IPR036259">
    <property type="entry name" value="MFS_trans_sf"/>
</dbReference>
<feature type="transmembrane region" description="Helical" evidence="8">
    <location>
        <begin position="265"/>
        <end position="282"/>
    </location>
</feature>
<dbReference type="PANTHER" id="PTHR48022:SF11">
    <property type="entry name" value="MONOSACCHARIDE TRANSPORTER (HXT8), PUTATIVE (AFU_ORTHOLOGUE AFUA_2G08120)-RELATED"/>
    <property type="match status" value="1"/>
</dbReference>
<evidence type="ECO:0000256" key="2">
    <source>
        <dbReference type="ARBA" id="ARBA00010992"/>
    </source>
</evidence>
<evidence type="ECO:0000256" key="6">
    <source>
        <dbReference type="ARBA" id="ARBA00023136"/>
    </source>
</evidence>
<dbReference type="Proteomes" id="UP000738349">
    <property type="component" value="Unassembled WGS sequence"/>
</dbReference>
<dbReference type="Pfam" id="PF00083">
    <property type="entry name" value="Sugar_tr"/>
    <property type="match status" value="1"/>
</dbReference>
<keyword evidence="3 7" id="KW-0813">Transport</keyword>
<dbReference type="InterPro" id="IPR050360">
    <property type="entry name" value="MFS_Sugar_Transporters"/>
</dbReference>
<dbReference type="InterPro" id="IPR003663">
    <property type="entry name" value="Sugar/inositol_transpt"/>
</dbReference>
<dbReference type="EMBL" id="JAGMUV010000020">
    <property type="protein sequence ID" value="KAH7125995.1"/>
    <property type="molecule type" value="Genomic_DNA"/>
</dbReference>
<reference evidence="10" key="1">
    <citation type="journal article" date="2021" name="Nat. Commun.">
        <title>Genetic determinants of endophytism in the Arabidopsis root mycobiome.</title>
        <authorList>
            <person name="Mesny F."/>
            <person name="Miyauchi S."/>
            <person name="Thiergart T."/>
            <person name="Pickel B."/>
            <person name="Atanasova L."/>
            <person name="Karlsson M."/>
            <person name="Huettel B."/>
            <person name="Barry K.W."/>
            <person name="Haridas S."/>
            <person name="Chen C."/>
            <person name="Bauer D."/>
            <person name="Andreopoulos W."/>
            <person name="Pangilinan J."/>
            <person name="LaButti K."/>
            <person name="Riley R."/>
            <person name="Lipzen A."/>
            <person name="Clum A."/>
            <person name="Drula E."/>
            <person name="Henrissat B."/>
            <person name="Kohler A."/>
            <person name="Grigoriev I.V."/>
            <person name="Martin F.M."/>
            <person name="Hacquard S."/>
        </authorList>
    </citation>
    <scope>NUCLEOTIDE SEQUENCE</scope>
    <source>
        <strain evidence="10">MPI-CAGE-AT-0147</strain>
    </source>
</reference>
<feature type="domain" description="Major facilitator superfamily (MFS) profile" evidence="9">
    <location>
        <begin position="12"/>
        <end position="452"/>
    </location>
</feature>
<dbReference type="GO" id="GO:0016020">
    <property type="term" value="C:membrane"/>
    <property type="evidence" value="ECO:0007669"/>
    <property type="project" value="UniProtKB-SubCell"/>
</dbReference>
<dbReference type="PROSITE" id="PS50850">
    <property type="entry name" value="MFS"/>
    <property type="match status" value="1"/>
</dbReference>
<proteinExistence type="inferred from homology"/>
<protein>
    <submittedName>
        <fullName evidence="10">General substrate transporter</fullName>
    </submittedName>
</protein>
<name>A0A9P9DUM6_9HYPO</name>
<feature type="transmembrane region" description="Helical" evidence="8">
    <location>
        <begin position="302"/>
        <end position="319"/>
    </location>
</feature>
<evidence type="ECO:0000256" key="4">
    <source>
        <dbReference type="ARBA" id="ARBA00022692"/>
    </source>
</evidence>
<evidence type="ECO:0000313" key="11">
    <source>
        <dbReference type="Proteomes" id="UP000738349"/>
    </source>
</evidence>
<evidence type="ECO:0000313" key="10">
    <source>
        <dbReference type="EMBL" id="KAH7125995.1"/>
    </source>
</evidence>
<feature type="transmembrane region" description="Helical" evidence="8">
    <location>
        <begin position="89"/>
        <end position="109"/>
    </location>
</feature>
<organism evidence="10 11">
    <name type="scientific">Dactylonectria macrodidyma</name>
    <dbReference type="NCBI Taxonomy" id="307937"/>
    <lineage>
        <taxon>Eukaryota</taxon>
        <taxon>Fungi</taxon>
        <taxon>Dikarya</taxon>
        <taxon>Ascomycota</taxon>
        <taxon>Pezizomycotina</taxon>
        <taxon>Sordariomycetes</taxon>
        <taxon>Hypocreomycetidae</taxon>
        <taxon>Hypocreales</taxon>
        <taxon>Nectriaceae</taxon>
        <taxon>Dactylonectria</taxon>
    </lineage>
</organism>
<comment type="similarity">
    <text evidence="2 7">Belongs to the major facilitator superfamily. Sugar transporter (TC 2.A.1.1) family.</text>
</comment>
<dbReference type="InterPro" id="IPR005828">
    <property type="entry name" value="MFS_sugar_transport-like"/>
</dbReference>
<dbReference type="GO" id="GO:0005351">
    <property type="term" value="F:carbohydrate:proton symporter activity"/>
    <property type="evidence" value="ECO:0007669"/>
    <property type="project" value="TreeGrafter"/>
</dbReference>
<dbReference type="NCBIfam" id="TIGR00879">
    <property type="entry name" value="SP"/>
    <property type="match status" value="1"/>
</dbReference>
<dbReference type="InterPro" id="IPR005829">
    <property type="entry name" value="Sugar_transporter_CS"/>
</dbReference>
<keyword evidence="11" id="KW-1185">Reference proteome</keyword>
<evidence type="ECO:0000256" key="5">
    <source>
        <dbReference type="ARBA" id="ARBA00022989"/>
    </source>
</evidence>
<feature type="transmembrane region" description="Helical" evidence="8">
    <location>
        <begin position="144"/>
        <end position="168"/>
    </location>
</feature>
<dbReference type="PANTHER" id="PTHR48022">
    <property type="entry name" value="PLASTIDIC GLUCOSE TRANSPORTER 4"/>
    <property type="match status" value="1"/>
</dbReference>
<feature type="transmembrane region" description="Helical" evidence="8">
    <location>
        <begin position="360"/>
        <end position="388"/>
    </location>
</feature>
<gene>
    <name evidence="10" type="ORF">EDB81DRAFT_860648</name>
</gene>
<evidence type="ECO:0000256" key="3">
    <source>
        <dbReference type="ARBA" id="ARBA00022448"/>
    </source>
</evidence>
<dbReference type="InterPro" id="IPR020846">
    <property type="entry name" value="MFS_dom"/>
</dbReference>
<dbReference type="FunFam" id="1.20.1250.20:FF:000134">
    <property type="entry name" value="MFS sugar transporter protein"/>
    <property type="match status" value="1"/>
</dbReference>
<keyword evidence="4 8" id="KW-0812">Transmembrane</keyword>
<comment type="subcellular location">
    <subcellularLocation>
        <location evidence="1">Membrane</location>
        <topology evidence="1">Multi-pass membrane protein</topology>
    </subcellularLocation>
</comment>